<feature type="compositionally biased region" description="Low complexity" evidence="1">
    <location>
        <begin position="100"/>
        <end position="118"/>
    </location>
</feature>
<feature type="region of interest" description="Disordered" evidence="1">
    <location>
        <begin position="11"/>
        <end position="185"/>
    </location>
</feature>
<evidence type="ECO:0000256" key="1">
    <source>
        <dbReference type="SAM" id="MobiDB-lite"/>
    </source>
</evidence>
<evidence type="ECO:0000313" key="2">
    <source>
        <dbReference type="EMBL" id="PTM44122.1"/>
    </source>
</evidence>
<accession>A0A2T4YLI1</accession>
<dbReference type="RefSeq" id="WP_244180864.1">
    <property type="nucleotide sequence ID" value="NZ_PZZN01000004.1"/>
</dbReference>
<organism evidence="2 3">
    <name type="scientific">Sphingomonas aerolata</name>
    <dbReference type="NCBI Taxonomy" id="185951"/>
    <lineage>
        <taxon>Bacteria</taxon>
        <taxon>Pseudomonadati</taxon>
        <taxon>Pseudomonadota</taxon>
        <taxon>Alphaproteobacteria</taxon>
        <taxon>Sphingomonadales</taxon>
        <taxon>Sphingomonadaceae</taxon>
        <taxon>Sphingomonas</taxon>
    </lineage>
</organism>
<reference evidence="2 3" key="1">
    <citation type="submission" date="2018-04" db="EMBL/GenBank/DDBJ databases">
        <title>Genomic Encyclopedia of Type Strains, Phase III (KMG-III): the genomes of soil and plant-associated and newly described type strains.</title>
        <authorList>
            <person name="Whitman W."/>
        </authorList>
    </citation>
    <scope>NUCLEOTIDE SEQUENCE [LARGE SCALE GENOMIC DNA]</scope>
    <source>
        <strain evidence="2 3">NW12</strain>
    </source>
</reference>
<dbReference type="AlphaFoldDB" id="A0A2T4YLI1"/>
<evidence type="ECO:0000313" key="3">
    <source>
        <dbReference type="Proteomes" id="UP000240996"/>
    </source>
</evidence>
<protein>
    <submittedName>
        <fullName evidence="2">Uncharacterized protein</fullName>
    </submittedName>
</protein>
<feature type="compositionally biased region" description="Pro residues" evidence="1">
    <location>
        <begin position="130"/>
        <end position="161"/>
    </location>
</feature>
<feature type="compositionally biased region" description="Acidic residues" evidence="1">
    <location>
        <begin position="73"/>
        <end position="99"/>
    </location>
</feature>
<proteinExistence type="predicted"/>
<dbReference type="EMBL" id="PZZN01000004">
    <property type="protein sequence ID" value="PTM44122.1"/>
    <property type="molecule type" value="Genomic_DNA"/>
</dbReference>
<dbReference type="Proteomes" id="UP000240996">
    <property type="component" value="Unassembled WGS sequence"/>
</dbReference>
<sequence>MPPELLLVDEATLPLDEEDTFPLDDDETLPLDEEDMFPLDEDETFPLDEDDTLPLLPPLADDEVLDTDAPPVLDDDPPVDDPPVDDPPVDDPPVDDPPVDEVLLTPPLEVDPPLVLDEPPLEVDEMTMLPPEPPPPKKPPPKPPPPKPPPGPPPPKKPPPLFTGTAVGLPAPPTNGSANPTGTGGALATVTMAGAQAVVRVVTTRRMRGRATAPIWRGTTRLVIVLV</sequence>
<comment type="caution">
    <text evidence="2">The sequence shown here is derived from an EMBL/GenBank/DDBJ whole genome shotgun (WGS) entry which is preliminary data.</text>
</comment>
<keyword evidence="3" id="KW-1185">Reference proteome</keyword>
<gene>
    <name evidence="2" type="ORF">C8J24_3395</name>
</gene>
<feature type="compositionally biased region" description="Acidic residues" evidence="1">
    <location>
        <begin position="15"/>
        <end position="52"/>
    </location>
</feature>
<name>A0A2T4YLI1_9SPHN</name>